<keyword evidence="12" id="KW-1185">Reference proteome</keyword>
<keyword evidence="4 6" id="KW-0378">Hydrolase</keyword>
<feature type="binding site" evidence="8">
    <location>
        <position position="550"/>
    </location>
    <ligand>
        <name>substrate</name>
    </ligand>
</feature>
<comment type="caution">
    <text evidence="11">The sequence shown here is derived from an EMBL/GenBank/DDBJ whole genome shotgun (WGS) entry which is preliminary data.</text>
</comment>
<reference evidence="11 12" key="1">
    <citation type="submission" date="2019-02" db="EMBL/GenBank/DDBJ databases">
        <title>Paenibacillus sp. nov., isolated from surface-sterilized tissue of Thalictrum simplex L.</title>
        <authorList>
            <person name="Tuo L."/>
        </authorList>
    </citation>
    <scope>NUCLEOTIDE SEQUENCE [LARGE SCALE GENOMIC DNA]</scope>
    <source>
        <strain evidence="11 12">N2SHLJ1</strain>
    </source>
</reference>
<evidence type="ECO:0000256" key="8">
    <source>
        <dbReference type="PIRSR" id="PIRSR005536-2"/>
    </source>
</evidence>
<dbReference type="Pfam" id="PF16875">
    <property type="entry name" value="Glyco_hydro_36N"/>
    <property type="match status" value="1"/>
</dbReference>
<dbReference type="Pfam" id="PF16874">
    <property type="entry name" value="Glyco_hydro_36C"/>
    <property type="match status" value="1"/>
</dbReference>
<feature type="binding site" evidence="8">
    <location>
        <begin position="368"/>
        <end position="369"/>
    </location>
    <ligand>
        <name>substrate</name>
    </ligand>
</feature>
<feature type="binding site" evidence="8">
    <location>
        <begin position="478"/>
        <end position="482"/>
    </location>
    <ligand>
        <name>substrate</name>
    </ligand>
</feature>
<dbReference type="PRINTS" id="PR00743">
    <property type="entry name" value="GLHYDRLASE36"/>
</dbReference>
<dbReference type="CDD" id="cd14791">
    <property type="entry name" value="GH36"/>
    <property type="match status" value="1"/>
</dbReference>
<dbReference type="InterPro" id="IPR031704">
    <property type="entry name" value="Glyco_hydro_36_N"/>
</dbReference>
<feature type="binding site" evidence="8">
    <location>
        <position position="200"/>
    </location>
    <ligand>
        <name>substrate</name>
    </ligand>
</feature>
<feature type="active site" description="Proton donor" evidence="7">
    <location>
        <position position="550"/>
    </location>
</feature>
<dbReference type="GO" id="GO:0016052">
    <property type="term" value="P:carbohydrate catabolic process"/>
    <property type="evidence" value="ECO:0007669"/>
    <property type="project" value="InterPro"/>
</dbReference>
<accession>A0A4Q9DH76</accession>
<dbReference type="SUPFAM" id="SSF51445">
    <property type="entry name" value="(Trans)glycosidases"/>
    <property type="match status" value="1"/>
</dbReference>
<dbReference type="AlphaFoldDB" id="A0A4Q9DH76"/>
<feature type="domain" description="Glycosyl hydrolase family 36 C-terminal" evidence="9">
    <location>
        <begin position="650"/>
        <end position="726"/>
    </location>
</feature>
<feature type="binding site" evidence="8">
    <location>
        <position position="528"/>
    </location>
    <ligand>
        <name>substrate</name>
    </ligand>
</feature>
<comment type="similarity">
    <text evidence="2">Belongs to the glycosyl hydrolase 36 family.</text>
</comment>
<evidence type="ECO:0000313" key="12">
    <source>
        <dbReference type="Proteomes" id="UP000293142"/>
    </source>
</evidence>
<dbReference type="InterPro" id="IPR000111">
    <property type="entry name" value="Glyco_hydro_27/36_CS"/>
</dbReference>
<name>A0A4Q9DH76_9BACL</name>
<feature type="binding site" evidence="8">
    <location>
        <position position="445"/>
    </location>
    <ligand>
        <name>substrate</name>
    </ligand>
</feature>
<dbReference type="Pfam" id="PF02065">
    <property type="entry name" value="Melibiase"/>
    <property type="match status" value="1"/>
</dbReference>
<gene>
    <name evidence="11" type="ORF">EYB31_33985</name>
</gene>
<feature type="domain" description="Glycosyl hydrolase family 36 N-terminal" evidence="10">
    <location>
        <begin position="28"/>
        <end position="286"/>
    </location>
</feature>
<proteinExistence type="inferred from homology"/>
<dbReference type="PANTHER" id="PTHR43053">
    <property type="entry name" value="GLYCOSIDASE FAMILY 31"/>
    <property type="match status" value="1"/>
</dbReference>
<protein>
    <recommendedName>
        <fullName evidence="3 6">Alpha-galactosidase</fullName>
        <ecNumber evidence="3 6">3.2.1.22</ecNumber>
    </recommendedName>
</protein>
<dbReference type="FunFam" id="3.20.20.70:FF:000118">
    <property type="entry name" value="Alpha-galactosidase"/>
    <property type="match status" value="1"/>
</dbReference>
<dbReference type="EC" id="3.2.1.22" evidence="3 6"/>
<dbReference type="PANTHER" id="PTHR43053:SF3">
    <property type="entry name" value="ALPHA-GALACTOSIDASE C-RELATED"/>
    <property type="match status" value="1"/>
</dbReference>
<evidence type="ECO:0000256" key="5">
    <source>
        <dbReference type="ARBA" id="ARBA00023295"/>
    </source>
</evidence>
<feature type="active site" description="Nucleophile" evidence="7">
    <location>
        <position position="480"/>
    </location>
</feature>
<evidence type="ECO:0000259" key="10">
    <source>
        <dbReference type="Pfam" id="PF16875"/>
    </source>
</evidence>
<dbReference type="InterPro" id="IPR050985">
    <property type="entry name" value="Alpha-glycosidase_related"/>
</dbReference>
<dbReference type="OrthoDB" id="9758822at2"/>
<dbReference type="Gene3D" id="3.20.20.70">
    <property type="entry name" value="Aldolase class I"/>
    <property type="match status" value="1"/>
</dbReference>
<dbReference type="InterPro" id="IPR013785">
    <property type="entry name" value="Aldolase_TIM"/>
</dbReference>
<dbReference type="InterPro" id="IPR002252">
    <property type="entry name" value="Glyco_hydro_36"/>
</dbReference>
<dbReference type="Gene3D" id="2.60.40.1180">
    <property type="entry name" value="Golgi alpha-mannosidase II"/>
    <property type="match status" value="1"/>
</dbReference>
<evidence type="ECO:0000313" key="11">
    <source>
        <dbReference type="EMBL" id="TBL70326.1"/>
    </source>
</evidence>
<dbReference type="PIRSF" id="PIRSF005536">
    <property type="entry name" value="Agal"/>
    <property type="match status" value="1"/>
</dbReference>
<dbReference type="InterPro" id="IPR013780">
    <property type="entry name" value="Glyco_hydro_b"/>
</dbReference>
<comment type="catalytic activity">
    <reaction evidence="1 6">
        <text>Hydrolysis of terminal, non-reducing alpha-D-galactose residues in alpha-D-galactosides, including galactose oligosaccharides, galactomannans and galactolipids.</text>
        <dbReference type="EC" id="3.2.1.22"/>
    </reaction>
</comment>
<evidence type="ECO:0000256" key="1">
    <source>
        <dbReference type="ARBA" id="ARBA00001255"/>
    </source>
</evidence>
<evidence type="ECO:0000256" key="4">
    <source>
        <dbReference type="ARBA" id="ARBA00022801"/>
    </source>
</evidence>
<dbReference type="InterPro" id="IPR017853">
    <property type="entry name" value="GH"/>
</dbReference>
<evidence type="ECO:0000259" key="9">
    <source>
        <dbReference type="Pfam" id="PF16874"/>
    </source>
</evidence>
<sequence>MNIYYNENKQLFHLQSKDMSYIIQLVNGYPSHAYWGKRLDQDGNLDDMVMLQERCSFSPNPVPDDRRISLDTLPQEYPQYGTSDFRHPAYQVQLQDGSRITELLYRTHRIVRGKPALDGLPAVYAESEQEAMTLELELTDAYSGLLVMISYTVFEAFSAITRSVRFVNKGQQALNLRSALSASVDFADAEYDSLVLTGAWVRERHVQRSPLTRGGTTKIESRRGSSSHQANPFIALLRPDAGEEQGDVFGFSLVYSGNFAAQAEVDQFATVRVSIGINPFDFAWLLGPGESFQTPEAVLVYSSEGLGGMSRTYHKLYRTRLCRGGHRDKERPILVNNWEATYFDFNADKIEAIAGEAAELGIELFVLDDGWFGKRDNDTTSLGDWTVDRNKLPNGLEDLAARVNKLGLQFGLWFEPEMISPESELYRLHPDWCLHVPERRRTEGRCQLILDYSRQDVREYIFDALSDIFRTVPVTYVKWDMNRNMTEIGSAALPAERQSEVAHRYMLGLYELLEKLGGSFPHILFESCSGGGGRFDPGMLYYMPQTWTSDDTDAVERLKIQYGTSIVYPVSAMGSHVSAVPNHQVGRVTPLTTRGDVAMSGNFGYELDLTKLSEEEKAVMKQQVSDYKELRGLIQSGDLYRLKSPFIGNETAWMFVSDDKKQAVVFYFRVMAEPNAPLRRLQLRGLNEGFDYRVSQLGTSYRGDRLMHLGLNLPQIDGDYASSWFKLDAE</sequence>
<dbReference type="Proteomes" id="UP000293142">
    <property type="component" value="Unassembled WGS sequence"/>
</dbReference>
<dbReference type="PROSITE" id="PS00512">
    <property type="entry name" value="ALPHA_GALACTOSIDASE"/>
    <property type="match status" value="1"/>
</dbReference>
<dbReference type="EMBL" id="SIRE01000033">
    <property type="protein sequence ID" value="TBL70326.1"/>
    <property type="molecule type" value="Genomic_DNA"/>
</dbReference>
<dbReference type="InterPro" id="IPR031705">
    <property type="entry name" value="Glyco_hydro_36_C"/>
</dbReference>
<evidence type="ECO:0000256" key="7">
    <source>
        <dbReference type="PIRSR" id="PIRSR005536-1"/>
    </source>
</evidence>
<dbReference type="Gene3D" id="2.70.98.60">
    <property type="entry name" value="alpha-galactosidase from lactobacil brevis"/>
    <property type="match status" value="1"/>
</dbReference>
<evidence type="ECO:0000256" key="6">
    <source>
        <dbReference type="PIRNR" id="PIRNR005536"/>
    </source>
</evidence>
<dbReference type="GO" id="GO:0004557">
    <property type="term" value="F:alpha-galactosidase activity"/>
    <property type="evidence" value="ECO:0007669"/>
    <property type="project" value="UniProtKB-UniRule"/>
</dbReference>
<evidence type="ECO:0000256" key="3">
    <source>
        <dbReference type="ARBA" id="ARBA00012755"/>
    </source>
</evidence>
<dbReference type="InterPro" id="IPR038417">
    <property type="entry name" value="Alpga-gal_N_sf"/>
</dbReference>
<dbReference type="RefSeq" id="WP_131018047.1">
    <property type="nucleotide sequence ID" value="NZ_SIRE01000033.1"/>
</dbReference>
<organism evidence="11 12">
    <name type="scientific">Paenibacillus thalictri</name>
    <dbReference type="NCBI Taxonomy" id="2527873"/>
    <lineage>
        <taxon>Bacteria</taxon>
        <taxon>Bacillati</taxon>
        <taxon>Bacillota</taxon>
        <taxon>Bacilli</taxon>
        <taxon>Bacillales</taxon>
        <taxon>Paenibacillaceae</taxon>
        <taxon>Paenibacillus</taxon>
    </lineage>
</organism>
<evidence type="ECO:0000256" key="2">
    <source>
        <dbReference type="ARBA" id="ARBA00006202"/>
    </source>
</evidence>
<keyword evidence="5 6" id="KW-0326">Glycosidase</keyword>